<gene>
    <name evidence="1" type="ORF">METZ01_LOCUS246666</name>
</gene>
<protein>
    <submittedName>
        <fullName evidence="1">Uncharacterized protein</fullName>
    </submittedName>
</protein>
<dbReference type="AlphaFoldDB" id="A0A382I3B4"/>
<evidence type="ECO:0000313" key="1">
    <source>
        <dbReference type="EMBL" id="SVB93812.1"/>
    </source>
</evidence>
<accession>A0A382I3B4</accession>
<proteinExistence type="predicted"/>
<dbReference type="EMBL" id="UINC01064799">
    <property type="protein sequence ID" value="SVB93812.1"/>
    <property type="molecule type" value="Genomic_DNA"/>
</dbReference>
<name>A0A382I3B4_9ZZZZ</name>
<sequence length="32" mass="3654">MIHGQLENKRSAKNSSYLTSQLKTQSKLLDSF</sequence>
<reference evidence="1" key="1">
    <citation type="submission" date="2018-05" db="EMBL/GenBank/DDBJ databases">
        <authorList>
            <person name="Lanie J.A."/>
            <person name="Ng W.-L."/>
            <person name="Kazmierczak K.M."/>
            <person name="Andrzejewski T.M."/>
            <person name="Davidsen T.M."/>
            <person name="Wayne K.J."/>
            <person name="Tettelin H."/>
            <person name="Glass J.I."/>
            <person name="Rusch D."/>
            <person name="Podicherti R."/>
            <person name="Tsui H.-C.T."/>
            <person name="Winkler M.E."/>
        </authorList>
    </citation>
    <scope>NUCLEOTIDE SEQUENCE</scope>
</reference>
<organism evidence="1">
    <name type="scientific">marine metagenome</name>
    <dbReference type="NCBI Taxonomy" id="408172"/>
    <lineage>
        <taxon>unclassified sequences</taxon>
        <taxon>metagenomes</taxon>
        <taxon>ecological metagenomes</taxon>
    </lineage>
</organism>